<dbReference type="Proteomes" id="UP000285604">
    <property type="component" value="Unassembled WGS sequence"/>
</dbReference>
<evidence type="ECO:0000313" key="48">
    <source>
        <dbReference type="Proteomes" id="UP000358159"/>
    </source>
</evidence>
<dbReference type="EMBL" id="QROP01000011">
    <property type="protein sequence ID" value="RHL39843.1"/>
    <property type="molecule type" value="Genomic_DNA"/>
</dbReference>
<dbReference type="EMBL" id="VZBZ01000118">
    <property type="protein sequence ID" value="MQN77937.1"/>
    <property type="molecule type" value="Genomic_DNA"/>
</dbReference>
<evidence type="ECO:0000313" key="55">
    <source>
        <dbReference type="Proteomes" id="UP000450161"/>
    </source>
</evidence>
<evidence type="ECO:0000313" key="50">
    <source>
        <dbReference type="Proteomes" id="UP000406735"/>
    </source>
</evidence>
<dbReference type="InterPro" id="IPR025342">
    <property type="entry name" value="DUF4248"/>
</dbReference>
<evidence type="ECO:0000313" key="29">
    <source>
        <dbReference type="EMBL" id="RHG61366.1"/>
    </source>
</evidence>
<gene>
    <name evidence="33" type="ORF">DW026_05875</name>
    <name evidence="32" type="ORF">DW064_13300</name>
    <name evidence="31" type="ORF">DW079_13920</name>
    <name evidence="30" type="ORF">DW192_01995</name>
    <name evidence="29" type="ORF">DW250_15335</name>
    <name evidence="28" type="ORF">DW916_01200</name>
    <name evidence="26" type="ORF">DWV60_15260</name>
    <name evidence="25" type="ORF">DWV76_10120</name>
    <name evidence="24" type="ORF">DWW35_03110</name>
    <name evidence="23" type="ORF">DWX90_00540</name>
    <name evidence="22" type="ORF">DWY11_01620</name>
    <name evidence="27" type="ORF">DXA63_16600</name>
    <name evidence="21" type="ORF">DXB80_01060</name>
    <name evidence="20" type="ORF">DXC61_14615</name>
    <name evidence="18" type="ORF">F7D31_03150</name>
    <name evidence="17" type="ORF">F7D42_13655</name>
    <name evidence="15" type="ORF">F7D59_00400</name>
    <name evidence="16" type="ORF">F7D62_05115</name>
    <name evidence="13" type="ORF">F7D71_08740</name>
    <name evidence="14" type="ORF">F7D74_01140</name>
    <name evidence="12" type="ORF">F7D97_03405</name>
    <name evidence="19" type="ORF">FYJ72_14300</name>
    <name evidence="2" type="ORF">KSW80_13760</name>
    <name evidence="1" type="ORF">KSW82_14265</name>
    <name evidence="3" type="ORF">LYY06_02165</name>
    <name evidence="7" type="ORF">NNC55_11490</name>
    <name evidence="5" type="ORF">NNC68_00920</name>
    <name evidence="6" type="ORF">NNC68_07280</name>
    <name evidence="4" type="ORF">NND11_02900</name>
    <name evidence="10" type="ORF">ONT01_02000</name>
    <name evidence="8" type="ORF">ONT05_11120</name>
    <name evidence="9" type="ORF">ONT19_02550</name>
    <name evidence="11" type="ORF">ONT23_02950</name>
</gene>
<evidence type="ECO:0000313" key="30">
    <source>
        <dbReference type="EMBL" id="RHH84771.1"/>
    </source>
</evidence>
<evidence type="ECO:0000313" key="9">
    <source>
        <dbReference type="EMBL" id="MCW4130498.1"/>
    </source>
</evidence>
<evidence type="ECO:0000313" key="46">
    <source>
        <dbReference type="Proteomes" id="UP000286211"/>
    </source>
</evidence>
<dbReference type="Proteomes" id="UP001209417">
    <property type="component" value="Unassembled WGS sequence"/>
</dbReference>
<dbReference type="Proteomes" id="UP000286077">
    <property type="component" value="Unassembled WGS sequence"/>
</dbReference>
<evidence type="ECO:0000313" key="21">
    <source>
        <dbReference type="EMBL" id="RGN13262.1"/>
    </source>
</evidence>
<evidence type="ECO:0000313" key="53">
    <source>
        <dbReference type="Proteomes" id="UP000421408"/>
    </source>
</evidence>
<reference evidence="4" key="6">
    <citation type="submission" date="2022-07" db="EMBL/GenBank/DDBJ databases">
        <title>Prevotella copri.</title>
        <authorList>
            <person name="Yang C."/>
        </authorList>
    </citation>
    <scope>NUCLEOTIDE SEQUENCE</scope>
    <source>
        <strain evidence="7">HF1476</strain>
        <strain evidence="5">HF1805</strain>
        <strain evidence="4">HF88</strain>
    </source>
</reference>
<protein>
    <submittedName>
        <fullName evidence="12">DUF4248 domain-containing protein</fullName>
    </submittedName>
</protein>
<evidence type="ECO:0000313" key="2">
    <source>
        <dbReference type="EMBL" id="MBV3409445.1"/>
    </source>
</evidence>
<dbReference type="Proteomes" id="UP001200307">
    <property type="component" value="Unassembled WGS sequence"/>
</dbReference>
<dbReference type="EMBL" id="JANDWN010000033">
    <property type="protein sequence ID" value="MCP9600571.1"/>
    <property type="molecule type" value="Genomic_DNA"/>
</dbReference>
<dbReference type="Proteomes" id="UP001205506">
    <property type="component" value="Unassembled WGS sequence"/>
</dbReference>
<dbReference type="Proteomes" id="UP000286501">
    <property type="component" value="Unassembled WGS sequence"/>
</dbReference>
<dbReference type="Proteomes" id="UP001204486">
    <property type="component" value="Unassembled WGS sequence"/>
</dbReference>
<dbReference type="EMBL" id="QSUC01000001">
    <property type="protein sequence ID" value="RGN13262.1"/>
    <property type="molecule type" value="Genomic_DNA"/>
</dbReference>
<dbReference type="EMBL" id="QRYP01000004">
    <property type="protein sequence ID" value="RGU99960.1"/>
    <property type="molecule type" value="Genomic_DNA"/>
</dbReference>
<evidence type="ECO:0000313" key="13">
    <source>
        <dbReference type="EMBL" id="MQN77937.1"/>
    </source>
</evidence>
<dbReference type="EMBL" id="QRIN01000110">
    <property type="protein sequence ID" value="RHG61366.1"/>
    <property type="molecule type" value="Genomic_DNA"/>
</dbReference>
<dbReference type="EMBL" id="JAPDVD010000001">
    <property type="protein sequence ID" value="MCW4136565.1"/>
    <property type="molecule type" value="Genomic_DNA"/>
</dbReference>
<dbReference type="Pfam" id="PF14053">
    <property type="entry name" value="DUF4248"/>
    <property type="match status" value="1"/>
</dbReference>
<evidence type="ECO:0000313" key="35">
    <source>
        <dbReference type="Proteomes" id="UP000261245"/>
    </source>
</evidence>
<evidence type="ECO:0000313" key="5">
    <source>
        <dbReference type="EMBL" id="MCP9548044.1"/>
    </source>
</evidence>
<evidence type="ECO:0000313" key="28">
    <source>
        <dbReference type="EMBL" id="RHA89260.1"/>
    </source>
</evidence>
<reference evidence="19 55" key="2">
    <citation type="submission" date="2019-08" db="EMBL/GenBank/DDBJ databases">
        <title>In-depth cultivation of the pig gut microbiome towards novel bacterial diversity and tailored functional studies.</title>
        <authorList>
            <person name="Wylensek D."/>
            <person name="Hitch T.C.A."/>
            <person name="Clavel T."/>
        </authorList>
    </citation>
    <scope>NUCLEOTIDE SEQUENCE [LARGE SCALE GENOMIC DNA]</scope>
    <source>
        <strain evidence="19 55">LKV-178-WT-2C</strain>
    </source>
</reference>
<organism evidence="12 50">
    <name type="scientific">Segatella copri</name>
    <dbReference type="NCBI Taxonomy" id="165179"/>
    <lineage>
        <taxon>Bacteria</taxon>
        <taxon>Pseudomonadati</taxon>
        <taxon>Bacteroidota</taxon>
        <taxon>Bacteroidia</taxon>
        <taxon>Bacteroidales</taxon>
        <taxon>Prevotellaceae</taxon>
        <taxon>Segatella</taxon>
    </lineage>
</organism>
<evidence type="ECO:0000313" key="8">
    <source>
        <dbReference type="EMBL" id="MCW4094092.1"/>
    </source>
</evidence>
<evidence type="ECO:0000313" key="32">
    <source>
        <dbReference type="EMBL" id="RHK46404.1"/>
    </source>
</evidence>
<dbReference type="RefSeq" id="WP_006846942.1">
    <property type="nucleotide sequence ID" value="NZ_CATKVS010000004.1"/>
</dbReference>
<evidence type="ECO:0000313" key="54">
    <source>
        <dbReference type="Proteomes" id="UP000423156"/>
    </source>
</evidence>
<dbReference type="EMBL" id="JANDWU010000010">
    <property type="protein sequence ID" value="MCP9549273.1"/>
    <property type="molecule type" value="Genomic_DNA"/>
</dbReference>
<dbReference type="EMBL" id="JAHOEP010000054">
    <property type="protein sequence ID" value="MBV3409445.1"/>
    <property type="molecule type" value="Genomic_DNA"/>
</dbReference>
<evidence type="ECO:0000313" key="12">
    <source>
        <dbReference type="EMBL" id="MQN08998.1"/>
    </source>
</evidence>
<dbReference type="Proteomes" id="UP000421408">
    <property type="component" value="Unassembled WGS sequence"/>
</dbReference>
<dbReference type="EMBL" id="JAPDUS010000020">
    <property type="protein sequence ID" value="MCW4094092.1"/>
    <property type="molecule type" value="Genomic_DNA"/>
</dbReference>
<sequence length="69" mass="7925">MDLRSYTKQELALLYFPDATPAVASAHLMRWIQRIPDLLQKLAATGYGKNCKEFTPMQVSYILYFLGEP</sequence>
<dbReference type="Proteomes" id="UP001209168">
    <property type="component" value="Unassembled WGS sequence"/>
</dbReference>
<comment type="caution">
    <text evidence="12">The sequence shown here is derived from an EMBL/GenBank/DDBJ whole genome shotgun (WGS) entry which is preliminary data.</text>
</comment>
<dbReference type="EMBL" id="JANDWU010000001">
    <property type="protein sequence ID" value="MCP9548044.1"/>
    <property type="molecule type" value="Genomic_DNA"/>
</dbReference>
<dbReference type="EMBL" id="JAHOEI010000079">
    <property type="protein sequence ID" value="MBV3388891.1"/>
    <property type="molecule type" value="Genomic_DNA"/>
</dbReference>
<evidence type="ECO:0000313" key="41">
    <source>
        <dbReference type="Proteomes" id="UP000284990"/>
    </source>
</evidence>
<dbReference type="Proteomes" id="UP000284990">
    <property type="component" value="Unassembled WGS sequence"/>
</dbReference>
<proteinExistence type="predicted"/>
<dbReference type="Proteomes" id="UP001208620">
    <property type="component" value="Unassembled WGS sequence"/>
</dbReference>
<evidence type="ECO:0000313" key="39">
    <source>
        <dbReference type="Proteomes" id="UP000284548"/>
    </source>
</evidence>
<reference evidence="3" key="5">
    <citation type="submission" date="2021-12" db="EMBL/GenBank/DDBJ databases">
        <authorList>
            <person name="Lv X."/>
        </authorList>
    </citation>
    <scope>NUCLEOTIDE SEQUENCE</scope>
    <source>
        <strain evidence="3">HF2106</strain>
    </source>
</reference>
<evidence type="ECO:0000313" key="45">
    <source>
        <dbReference type="Proteomes" id="UP000286113"/>
    </source>
</evidence>
<evidence type="ECO:0000313" key="27">
    <source>
        <dbReference type="EMBL" id="RGX87527.1"/>
    </source>
</evidence>
<evidence type="ECO:0000313" key="31">
    <source>
        <dbReference type="EMBL" id="RHK07354.1"/>
    </source>
</evidence>
<evidence type="ECO:0000313" key="24">
    <source>
        <dbReference type="EMBL" id="RGU99960.1"/>
    </source>
</evidence>
<dbReference type="Proteomes" id="UP000261245">
    <property type="component" value="Unassembled WGS sequence"/>
</dbReference>
<dbReference type="EMBL" id="VZCC01000006">
    <property type="protein sequence ID" value="MQN82622.1"/>
    <property type="molecule type" value="Genomic_DNA"/>
</dbReference>
<evidence type="ECO:0000313" key="26">
    <source>
        <dbReference type="EMBL" id="RGW63541.1"/>
    </source>
</evidence>
<dbReference type="EMBL" id="QRNN01000073">
    <property type="protein sequence ID" value="RHK46404.1"/>
    <property type="molecule type" value="Genomic_DNA"/>
</dbReference>
<evidence type="ECO:0000313" key="1">
    <source>
        <dbReference type="EMBL" id="MBV3388891.1"/>
    </source>
</evidence>
<dbReference type="EMBL" id="JANDXR010000002">
    <property type="protein sequence ID" value="MCP9500507.1"/>
    <property type="molecule type" value="Genomic_DNA"/>
</dbReference>
<dbReference type="EMBL" id="VZCY01000030">
    <property type="protein sequence ID" value="MQN08998.1"/>
    <property type="molecule type" value="Genomic_DNA"/>
</dbReference>
<evidence type="ECO:0000313" key="33">
    <source>
        <dbReference type="EMBL" id="RHL39843.1"/>
    </source>
</evidence>
<reference evidence="34 35" key="1">
    <citation type="submission" date="2018-08" db="EMBL/GenBank/DDBJ databases">
        <title>A genome reference for cultivated species of the human gut microbiota.</title>
        <authorList>
            <person name="Zou Y."/>
            <person name="Xue W."/>
            <person name="Luo G."/>
        </authorList>
    </citation>
    <scope>NUCLEOTIDE SEQUENCE [LARGE SCALE GENOMIC DNA]</scope>
    <source>
        <strain evidence="26 44">AF11-14</strain>
        <strain evidence="25 37">AF12-50</strain>
        <strain evidence="24 42">AF15-25</strain>
        <strain evidence="23 45">AF22-1</strain>
        <strain evidence="22 38">AF24-12</strain>
        <strain evidence="33 36">AF38-11</strain>
        <strain evidence="32 40">AF43-2</strain>
        <strain evidence="31 46">AF46-2NS</strain>
        <strain evidence="30 39">AM16-54</strain>
        <strain evidence="29 47">AM22-1</strain>
        <strain evidence="28 41">AM42-23AC</strain>
        <strain evidence="27 43">OF03-3</strain>
        <strain evidence="21 35">OM06-11</strain>
        <strain evidence="20 34">TF06-40</strain>
    </source>
</reference>
<dbReference type="Proteomes" id="UP000420635">
    <property type="component" value="Unassembled WGS sequence"/>
</dbReference>
<dbReference type="Proteomes" id="UP001196316">
    <property type="component" value="Unassembled WGS sequence"/>
</dbReference>
<dbReference type="EMBL" id="VZBT01000047">
    <property type="protein sequence ID" value="MQO03496.1"/>
    <property type="molecule type" value="Genomic_DNA"/>
</dbReference>
<evidence type="ECO:0000313" key="42">
    <source>
        <dbReference type="Proteomes" id="UP000285236"/>
    </source>
</evidence>
<dbReference type="EMBL" id="QSAQ01000058">
    <property type="protein sequence ID" value="RGW63541.1"/>
    <property type="molecule type" value="Genomic_DNA"/>
</dbReference>
<dbReference type="EMBL" id="VZAP01000039">
    <property type="protein sequence ID" value="MQO91678.1"/>
    <property type="molecule type" value="Genomic_DNA"/>
</dbReference>
<dbReference type="EMBL" id="JAJTVO010000003">
    <property type="protein sequence ID" value="MCE4121069.1"/>
    <property type="molecule type" value="Genomic_DNA"/>
</dbReference>
<evidence type="ECO:0000313" key="37">
    <source>
        <dbReference type="Proteomes" id="UP000283785"/>
    </source>
</evidence>
<evidence type="ECO:0000313" key="52">
    <source>
        <dbReference type="Proteomes" id="UP000421283"/>
    </source>
</evidence>
<dbReference type="EMBL" id="QSFW01000002">
    <property type="protein sequence ID" value="RHA89260.1"/>
    <property type="molecule type" value="Genomic_DNA"/>
</dbReference>
<dbReference type="Proteomes" id="UP000286113">
    <property type="component" value="Unassembled WGS sequence"/>
</dbReference>
<evidence type="ECO:0000313" key="47">
    <source>
        <dbReference type="Proteomes" id="UP000286501"/>
    </source>
</evidence>
<reference evidence="8" key="7">
    <citation type="submission" date="2022-11" db="EMBL/GenBank/DDBJ databases">
        <title>Genomic repertoires linked with pathogenic potency of arthritogenic Prevotella copri isolated from the gut of rheumatoid arthritis patients.</title>
        <authorList>
            <person name="Nii T."/>
            <person name="Maeda Y."/>
            <person name="Motooka D."/>
            <person name="Naito M."/>
            <person name="Matsumoto Y."/>
            <person name="Ogawa T."/>
            <person name="Oguro-Igashira E."/>
            <person name="Kishikawa T."/>
            <person name="Yamashita M."/>
            <person name="Koizumi S."/>
            <person name="Kurakawa T."/>
            <person name="Okumura R."/>
            <person name="Kayama H."/>
            <person name="Murakami M."/>
            <person name="Sakaguchi T."/>
            <person name="Das B."/>
            <person name="Nakamura S."/>
            <person name="Okada Y."/>
            <person name="Kumanogoh A."/>
            <person name="Takeda K."/>
        </authorList>
    </citation>
    <scope>NUCLEOTIDE SEQUENCE</scope>
    <source>
        <strain evidence="11">H012_8</strain>
        <strain evidence="9">H019-1</strain>
        <strain evidence="10">H105_2-2</strain>
        <strain evidence="8">N016-13</strain>
    </source>
</reference>
<evidence type="ECO:0000313" key="40">
    <source>
        <dbReference type="Proteomes" id="UP000284562"/>
    </source>
</evidence>
<evidence type="ECO:0000313" key="22">
    <source>
        <dbReference type="EMBL" id="RGS19472.1"/>
    </source>
</evidence>
<dbReference type="EMBL" id="VZBQ01000003">
    <property type="protein sequence ID" value="MQN88362.1"/>
    <property type="molecule type" value="Genomic_DNA"/>
</dbReference>
<evidence type="ECO:0000313" key="17">
    <source>
        <dbReference type="EMBL" id="MQO56720.1"/>
    </source>
</evidence>
<evidence type="ECO:0000313" key="18">
    <source>
        <dbReference type="EMBL" id="MQO91678.1"/>
    </source>
</evidence>
<evidence type="ECO:0000313" key="23">
    <source>
        <dbReference type="EMBL" id="RGS48987.1"/>
    </source>
</evidence>
<dbReference type="AlphaFoldDB" id="A0A3E5AIH6"/>
<dbReference type="Proteomes" id="UP000450161">
    <property type="component" value="Unassembled WGS sequence"/>
</dbReference>
<dbReference type="Proteomes" id="UP000283872">
    <property type="component" value="Unassembled WGS sequence"/>
</dbReference>
<evidence type="ECO:0000313" key="3">
    <source>
        <dbReference type="EMBL" id="MCE4121069.1"/>
    </source>
</evidence>
<name>A0A3E5AIH6_9BACT</name>
<dbReference type="Proteomes" id="UP000285236">
    <property type="component" value="Unassembled WGS sequence"/>
</dbReference>
<dbReference type="Proteomes" id="UP000423156">
    <property type="component" value="Unassembled WGS sequence"/>
</dbReference>
<reference evidence="1" key="4">
    <citation type="submission" date="2021-06" db="EMBL/GenBank/DDBJ databases">
        <title>Collection of gut derived symbiotic bacterial strains cultured from healthy donors.</title>
        <authorList>
            <person name="Lin H."/>
            <person name="Littmann E."/>
            <person name="Pamer E.G."/>
        </authorList>
    </citation>
    <scope>NUCLEOTIDE SEQUENCE</scope>
    <source>
        <strain evidence="2">MSK.21.60</strain>
        <strain evidence="1">MSK.21.74</strain>
    </source>
</reference>
<dbReference type="GeneID" id="69849737"/>
<dbReference type="Proteomes" id="UP000286211">
    <property type="component" value="Unassembled WGS sequence"/>
</dbReference>
<dbReference type="EMBL" id="QSAG01000019">
    <property type="protein sequence ID" value="RGW42162.1"/>
    <property type="molecule type" value="Genomic_DNA"/>
</dbReference>
<dbReference type="Proteomes" id="UP001196765">
    <property type="component" value="Unassembled WGS sequence"/>
</dbReference>
<dbReference type="Proteomes" id="UP000421283">
    <property type="component" value="Unassembled WGS sequence"/>
</dbReference>
<dbReference type="EMBL" id="QRVA01000002">
    <property type="protein sequence ID" value="RGS19472.1"/>
    <property type="molecule type" value="Genomic_DNA"/>
</dbReference>
<evidence type="ECO:0000313" key="16">
    <source>
        <dbReference type="EMBL" id="MQO03496.1"/>
    </source>
</evidence>
<dbReference type="EMBL" id="VUNF01000048">
    <property type="protein sequence ID" value="MST78791.1"/>
    <property type="molecule type" value="Genomic_DNA"/>
</dbReference>
<reference evidence="48 49" key="3">
    <citation type="submission" date="2019-09" db="EMBL/GenBank/DDBJ databases">
        <title>Distinct polysaccharide growth profiles of human intestinal Prevotella copri isolates.</title>
        <authorList>
            <person name="Fehlner-Peach H."/>
            <person name="Magnabosco C."/>
            <person name="Raghavan V."/>
            <person name="Scher J.U."/>
            <person name="Tett A."/>
            <person name="Cox L.M."/>
            <person name="Gottsegen C."/>
            <person name="Watters A."/>
            <person name="Wiltshire- Gordon J.D."/>
            <person name="Segata N."/>
            <person name="Bonneau R."/>
            <person name="Littman D.R."/>
        </authorList>
    </citation>
    <scope>NUCLEOTIDE SEQUENCE [LARGE SCALE GENOMIC DNA]</scope>
    <source>
        <strain evidence="13 54">BU41712</strain>
        <strain evidence="17 48">BVe41219</strain>
        <strain evidence="53">iAA108</strain>
        <strain evidence="14">IAA108</strain>
        <strain evidence="16">IAK279</strain>
        <strain evidence="49">iAK279</strain>
        <strain evidence="18">IAU3127</strain>
        <strain evidence="52">iAU3127</strain>
        <strain evidence="50">iK21513</strain>
        <strain evidence="12">IK21513</strain>
        <strain evidence="51">iP54</strain>
        <strain evidence="15">IP54</strain>
    </source>
</reference>
<dbReference type="Proteomes" id="UP000283785">
    <property type="component" value="Unassembled WGS sequence"/>
</dbReference>
<evidence type="ECO:0000313" key="19">
    <source>
        <dbReference type="EMBL" id="MST78791.1"/>
    </source>
</evidence>
<evidence type="ECO:0000313" key="11">
    <source>
        <dbReference type="EMBL" id="MCW4154517.1"/>
    </source>
</evidence>
<dbReference type="EMBL" id="JAPDVG010000001">
    <property type="protein sequence ID" value="MCW4130498.1"/>
    <property type="molecule type" value="Genomic_DNA"/>
</dbReference>
<dbReference type="Proteomes" id="UP000284548">
    <property type="component" value="Unassembled WGS sequence"/>
</dbReference>
<dbReference type="EMBL" id="QSSA01000051">
    <property type="protein sequence ID" value="RGL54645.1"/>
    <property type="molecule type" value="Genomic_DNA"/>
</dbReference>
<dbReference type="EMBL" id="VZAZ01000068">
    <property type="protein sequence ID" value="MQO56720.1"/>
    <property type="molecule type" value="Genomic_DNA"/>
</dbReference>
<dbReference type="Proteomes" id="UP000390763">
    <property type="component" value="Unassembled WGS sequence"/>
</dbReference>
<dbReference type="Proteomes" id="UP000283672">
    <property type="component" value="Unassembled WGS sequence"/>
</dbReference>
<dbReference type="Proteomes" id="UP000406735">
    <property type="component" value="Unassembled WGS sequence"/>
</dbReference>
<evidence type="ECO:0000313" key="49">
    <source>
        <dbReference type="Proteomes" id="UP000390763"/>
    </source>
</evidence>
<dbReference type="EMBL" id="QRNB01000119">
    <property type="protein sequence ID" value="RHK07354.1"/>
    <property type="molecule type" value="Genomic_DNA"/>
</dbReference>
<evidence type="ECO:0000313" key="34">
    <source>
        <dbReference type="Proteomes" id="UP000261187"/>
    </source>
</evidence>
<dbReference type="EMBL" id="QRVN01000001">
    <property type="protein sequence ID" value="RGS48987.1"/>
    <property type="molecule type" value="Genomic_DNA"/>
</dbReference>
<evidence type="ECO:0000313" key="6">
    <source>
        <dbReference type="EMBL" id="MCP9549273.1"/>
    </source>
</evidence>
<evidence type="ECO:0000313" key="20">
    <source>
        <dbReference type="EMBL" id="RGL54645.1"/>
    </source>
</evidence>
<dbReference type="Proteomes" id="UP000261187">
    <property type="component" value="Unassembled WGS sequence"/>
</dbReference>
<evidence type="ECO:0000313" key="15">
    <source>
        <dbReference type="EMBL" id="MQN88362.1"/>
    </source>
</evidence>
<evidence type="ECO:0000313" key="44">
    <source>
        <dbReference type="Proteomes" id="UP000286077"/>
    </source>
</evidence>
<evidence type="ECO:0000313" key="43">
    <source>
        <dbReference type="Proteomes" id="UP000285604"/>
    </source>
</evidence>
<evidence type="ECO:0000313" key="25">
    <source>
        <dbReference type="EMBL" id="RGW42162.1"/>
    </source>
</evidence>
<dbReference type="Proteomes" id="UP001206014">
    <property type="component" value="Unassembled WGS sequence"/>
</dbReference>
<evidence type="ECO:0000313" key="36">
    <source>
        <dbReference type="Proteomes" id="UP000283672"/>
    </source>
</evidence>
<dbReference type="EMBL" id="QRKB01000002">
    <property type="protein sequence ID" value="RHH84771.1"/>
    <property type="molecule type" value="Genomic_DNA"/>
</dbReference>
<dbReference type="Proteomes" id="UP000358159">
    <property type="component" value="Unassembled WGS sequence"/>
</dbReference>
<accession>A0A3E5AIH6</accession>
<evidence type="ECO:0000313" key="10">
    <source>
        <dbReference type="EMBL" id="MCW4136565.1"/>
    </source>
</evidence>
<evidence type="ECO:0000313" key="51">
    <source>
        <dbReference type="Proteomes" id="UP000420635"/>
    </source>
</evidence>
<evidence type="ECO:0000313" key="7">
    <source>
        <dbReference type="EMBL" id="MCP9600571.1"/>
    </source>
</evidence>
<dbReference type="Proteomes" id="UP000284562">
    <property type="component" value="Unassembled WGS sequence"/>
</dbReference>
<evidence type="ECO:0000313" key="14">
    <source>
        <dbReference type="EMBL" id="MQN82622.1"/>
    </source>
</evidence>
<evidence type="ECO:0000313" key="38">
    <source>
        <dbReference type="Proteomes" id="UP000283872"/>
    </source>
</evidence>
<dbReference type="EMBL" id="JAPDVH010000001">
    <property type="protein sequence ID" value="MCW4154517.1"/>
    <property type="molecule type" value="Genomic_DNA"/>
</dbReference>
<dbReference type="EMBL" id="QSCI01000172">
    <property type="protein sequence ID" value="RGX87527.1"/>
    <property type="molecule type" value="Genomic_DNA"/>
</dbReference>
<evidence type="ECO:0000313" key="4">
    <source>
        <dbReference type="EMBL" id="MCP9500507.1"/>
    </source>
</evidence>
<dbReference type="Proteomes" id="UP001209074">
    <property type="component" value="Unassembled WGS sequence"/>
</dbReference>